<dbReference type="SUPFAM" id="SSF52266">
    <property type="entry name" value="SGNH hydrolase"/>
    <property type="match status" value="1"/>
</dbReference>
<dbReference type="PANTHER" id="PTHR30383">
    <property type="entry name" value="THIOESTERASE 1/PROTEASE 1/LYSOPHOSPHOLIPASE L1"/>
    <property type="match status" value="1"/>
</dbReference>
<dbReference type="InterPro" id="IPR051532">
    <property type="entry name" value="Ester_Hydrolysis_Enzymes"/>
</dbReference>
<comment type="caution">
    <text evidence="2">The sequence shown here is derived from an EMBL/GenBank/DDBJ whole genome shotgun (WGS) entry which is preliminary data.</text>
</comment>
<organism evidence="2 3">
    <name type="scientific">Geodermatophilus maliterrae</name>
    <dbReference type="NCBI Taxonomy" id="3162531"/>
    <lineage>
        <taxon>Bacteria</taxon>
        <taxon>Bacillati</taxon>
        <taxon>Actinomycetota</taxon>
        <taxon>Actinomycetes</taxon>
        <taxon>Geodermatophilales</taxon>
        <taxon>Geodermatophilaceae</taxon>
        <taxon>Geodermatophilus</taxon>
    </lineage>
</organism>
<gene>
    <name evidence="2" type="ORF">ABQ292_13405</name>
</gene>
<proteinExistence type="predicted"/>
<accession>A0ABV3XGV1</accession>
<reference evidence="2 3" key="1">
    <citation type="submission" date="2024-06" db="EMBL/GenBank/DDBJ databases">
        <title>Draft genome sequence of Geodermatophilus badlandi, a novel member of the Geodermatophilaceae isolated from badland sedimentary rocks in the Red desert, Wyoming, USA.</title>
        <authorList>
            <person name="Ben Tekaya S."/>
            <person name="Nouioui I."/>
            <person name="Flores G.M."/>
            <person name="Shaal M.N."/>
            <person name="Bredoire F."/>
            <person name="Basile F."/>
            <person name="Van Diepen L."/>
            <person name="Ward N.L."/>
        </authorList>
    </citation>
    <scope>NUCLEOTIDE SEQUENCE [LARGE SCALE GENOMIC DNA]</scope>
    <source>
        <strain evidence="2 3">WL48A</strain>
    </source>
</reference>
<name>A0ABV3XGV1_9ACTN</name>
<dbReference type="InterPro" id="IPR036514">
    <property type="entry name" value="SGNH_hydro_sf"/>
</dbReference>
<feature type="domain" description="SGNH hydrolase-type esterase" evidence="1">
    <location>
        <begin position="11"/>
        <end position="185"/>
    </location>
</feature>
<keyword evidence="3" id="KW-1185">Reference proteome</keyword>
<dbReference type="Gene3D" id="3.40.50.1110">
    <property type="entry name" value="SGNH hydrolase"/>
    <property type="match status" value="1"/>
</dbReference>
<dbReference type="InterPro" id="IPR013830">
    <property type="entry name" value="SGNH_hydro"/>
</dbReference>
<sequence length="204" mass="21042">MSAPPDVRVCFLGDSLTAGVGDPTGAGWVGPVSAAAREAGWQLTAYGLGVRRDTSVDVAGRWLDEARRRLRDGDRYGAVFAFGTNDVDVLDGRRRVDRQHSLTTLAGLLADAEAAGWPVLVIGPPPVADGDASARAADLADGMAEVCAGTHVPFVDLGPLAADAVWTAEVAAGDAVHPSAAGYRRLAAVVAPAFTRWLSAGALR</sequence>
<protein>
    <submittedName>
        <fullName evidence="2">GDSL-type esterase/lipase family protein</fullName>
    </submittedName>
</protein>
<dbReference type="RefSeq" id="WP_369207111.1">
    <property type="nucleotide sequence ID" value="NZ_JBFNXQ010000038.1"/>
</dbReference>
<dbReference type="Proteomes" id="UP001560045">
    <property type="component" value="Unassembled WGS sequence"/>
</dbReference>
<evidence type="ECO:0000259" key="1">
    <source>
        <dbReference type="Pfam" id="PF13472"/>
    </source>
</evidence>
<dbReference type="Pfam" id="PF13472">
    <property type="entry name" value="Lipase_GDSL_2"/>
    <property type="match status" value="1"/>
</dbReference>
<evidence type="ECO:0000313" key="2">
    <source>
        <dbReference type="EMBL" id="MEX5719358.1"/>
    </source>
</evidence>
<dbReference type="EMBL" id="JBFNXQ010000038">
    <property type="protein sequence ID" value="MEX5719358.1"/>
    <property type="molecule type" value="Genomic_DNA"/>
</dbReference>
<evidence type="ECO:0000313" key="3">
    <source>
        <dbReference type="Proteomes" id="UP001560045"/>
    </source>
</evidence>